<proteinExistence type="predicted"/>
<keyword evidence="1" id="KW-0472">Membrane</keyword>
<protein>
    <submittedName>
        <fullName evidence="2">Uncharacterized protein</fullName>
    </submittedName>
</protein>
<feature type="transmembrane region" description="Helical" evidence="1">
    <location>
        <begin position="50"/>
        <end position="73"/>
    </location>
</feature>
<feature type="transmembrane region" description="Helical" evidence="1">
    <location>
        <begin position="128"/>
        <end position="148"/>
    </location>
</feature>
<dbReference type="EMBL" id="JBHTII010000001">
    <property type="protein sequence ID" value="MFD0789341.1"/>
    <property type="molecule type" value="Genomic_DNA"/>
</dbReference>
<accession>A0ABW3AEB9</accession>
<sequence length="171" mass="18037">MTATATDAAATRRRGILFWMRRYLPAEVAGTALMLGAGLAVTLWTDSAAAVALAALLGEIVGFYAVLAVSVYLEQRSAARSRRRALARTGMLLIAEFGAAEVLDTLLIRPIALVGGVWLLGDPVWGLLVGKVVADVVFYAIAAGAFTLTARTGLRGRPAQREKDIPLSRAG</sequence>
<comment type="caution">
    <text evidence="2">The sequence shown here is derived from an EMBL/GenBank/DDBJ whole genome shotgun (WGS) entry which is preliminary data.</text>
</comment>
<keyword evidence="1" id="KW-1133">Transmembrane helix</keyword>
<dbReference type="RefSeq" id="WP_204980236.1">
    <property type="nucleotide sequence ID" value="NZ_JBHTII010000001.1"/>
</dbReference>
<keyword evidence="3" id="KW-1185">Reference proteome</keyword>
<evidence type="ECO:0000313" key="3">
    <source>
        <dbReference type="Proteomes" id="UP001597055"/>
    </source>
</evidence>
<evidence type="ECO:0000256" key="1">
    <source>
        <dbReference type="SAM" id="Phobius"/>
    </source>
</evidence>
<dbReference type="Proteomes" id="UP001597055">
    <property type="component" value="Unassembled WGS sequence"/>
</dbReference>
<feature type="transmembrane region" description="Helical" evidence="1">
    <location>
        <begin position="23"/>
        <end position="44"/>
    </location>
</feature>
<name>A0ABW3AEB9_9MICO</name>
<evidence type="ECO:0000313" key="2">
    <source>
        <dbReference type="EMBL" id="MFD0789341.1"/>
    </source>
</evidence>
<gene>
    <name evidence="2" type="ORF">ACFQ0P_02940</name>
</gene>
<reference evidence="3" key="1">
    <citation type="journal article" date="2019" name="Int. J. Syst. Evol. Microbiol.">
        <title>The Global Catalogue of Microorganisms (GCM) 10K type strain sequencing project: providing services to taxonomists for standard genome sequencing and annotation.</title>
        <authorList>
            <consortium name="The Broad Institute Genomics Platform"/>
            <consortium name="The Broad Institute Genome Sequencing Center for Infectious Disease"/>
            <person name="Wu L."/>
            <person name="Ma J."/>
        </authorList>
    </citation>
    <scope>NUCLEOTIDE SEQUENCE [LARGE SCALE GENOMIC DNA]</scope>
    <source>
        <strain evidence="3">CCUG 54523</strain>
    </source>
</reference>
<organism evidence="2 3">
    <name type="scientific">Microbacterium insulae</name>
    <dbReference type="NCBI Taxonomy" id="483014"/>
    <lineage>
        <taxon>Bacteria</taxon>
        <taxon>Bacillati</taxon>
        <taxon>Actinomycetota</taxon>
        <taxon>Actinomycetes</taxon>
        <taxon>Micrococcales</taxon>
        <taxon>Microbacteriaceae</taxon>
        <taxon>Microbacterium</taxon>
    </lineage>
</organism>
<keyword evidence="1" id="KW-0812">Transmembrane</keyword>
<feature type="transmembrane region" description="Helical" evidence="1">
    <location>
        <begin position="85"/>
        <end position="108"/>
    </location>
</feature>